<dbReference type="InterPro" id="IPR006170">
    <property type="entry name" value="PBP/GOBP"/>
</dbReference>
<dbReference type="InterPro" id="IPR036728">
    <property type="entry name" value="PBP_GOBP_sf"/>
</dbReference>
<dbReference type="VEuPathDB" id="VectorBase:ASTEI20_041207"/>
<comment type="similarity">
    <text evidence="2">Belongs to the PBP/GOBP family.</text>
</comment>
<reference evidence="7" key="1">
    <citation type="journal article" date="2014" name="Genome Biol.">
        <title>Genome analysis of a major urban malaria vector mosquito, Anopheles stephensi.</title>
        <authorList>
            <person name="Jiang X."/>
            <person name="Peery A."/>
            <person name="Hall A.B."/>
            <person name="Sharma A."/>
            <person name="Chen X.G."/>
            <person name="Waterhouse R.M."/>
            <person name="Komissarov A."/>
            <person name="Riehle M.M."/>
            <person name="Shouche Y."/>
            <person name="Sharakhova M.V."/>
            <person name="Lawson D."/>
            <person name="Pakpour N."/>
            <person name="Arensburger P."/>
            <person name="Davidson V.L."/>
            <person name="Eiglmeier K."/>
            <person name="Emrich S."/>
            <person name="George P."/>
            <person name="Kennedy R.C."/>
            <person name="Mane S.P."/>
            <person name="Maslen G."/>
            <person name="Oringanje C."/>
            <person name="Qi Y."/>
            <person name="Settlage R."/>
            <person name="Tojo M."/>
            <person name="Tubio J.M."/>
            <person name="Unger M.F."/>
            <person name="Wang B."/>
            <person name="Vernick K.D."/>
            <person name="Ribeiro J.M."/>
            <person name="James A.A."/>
            <person name="Michel K."/>
            <person name="Riehle M.A."/>
            <person name="Luckhart S."/>
            <person name="Sharakhov I.V."/>
            <person name="Tu Z."/>
        </authorList>
    </citation>
    <scope>NUCLEOTIDE SEQUENCE [LARGE SCALE GENOMIC DNA]</scope>
    <source>
        <strain evidence="7">Indian</strain>
    </source>
</reference>
<keyword evidence="5" id="KW-1015">Disulfide bond</keyword>
<keyword evidence="3" id="KW-0964">Secreted</keyword>
<dbReference type="GO" id="GO:0005549">
    <property type="term" value="F:odorant binding"/>
    <property type="evidence" value="ECO:0007669"/>
    <property type="project" value="InterPro"/>
</dbReference>
<evidence type="ECO:0000313" key="7">
    <source>
        <dbReference type="Proteomes" id="UP000076408"/>
    </source>
</evidence>
<dbReference type="OMA" id="RTNECLR"/>
<evidence type="ECO:0000256" key="3">
    <source>
        <dbReference type="ARBA" id="ARBA00022525"/>
    </source>
</evidence>
<evidence type="ECO:0000256" key="2">
    <source>
        <dbReference type="ARBA" id="ARBA00008098"/>
    </source>
</evidence>
<dbReference type="VEuPathDB" id="VectorBase:ASTE009136"/>
<dbReference type="PANTHER" id="PTHR11857:SF46">
    <property type="entry name" value="GENERAL ODORANT-BINDING PROTEIN 99A-RELATED"/>
    <property type="match status" value="1"/>
</dbReference>
<name>A0A182XX03_ANOST</name>
<dbReference type="EnsemblMetazoa" id="ASTEI00739-RA">
    <property type="protein sequence ID" value="ASTEI00739-PA"/>
    <property type="gene ID" value="ASTEI00739"/>
</dbReference>
<dbReference type="Gene3D" id="1.10.238.20">
    <property type="entry name" value="Pheromone/general odorant binding protein domain"/>
    <property type="match status" value="1"/>
</dbReference>
<dbReference type="VEuPathDB" id="VectorBase:ASTEI00739"/>
<keyword evidence="7" id="KW-1185">Reference proteome</keyword>
<dbReference type="GO" id="GO:0005615">
    <property type="term" value="C:extracellular space"/>
    <property type="evidence" value="ECO:0007669"/>
    <property type="project" value="TreeGrafter"/>
</dbReference>
<dbReference type="Pfam" id="PF01395">
    <property type="entry name" value="PBP_GOBP"/>
    <property type="match status" value="1"/>
</dbReference>
<dbReference type="GO" id="GO:0007608">
    <property type="term" value="P:sensory perception of smell"/>
    <property type="evidence" value="ECO:0007669"/>
    <property type="project" value="TreeGrafter"/>
</dbReference>
<keyword evidence="4" id="KW-0732">Signal</keyword>
<dbReference type="AlphaFoldDB" id="A0A182XX03"/>
<dbReference type="PANTHER" id="PTHR11857">
    <property type="entry name" value="ODORANT BINDING PROTEIN-RELATED"/>
    <property type="match status" value="1"/>
</dbReference>
<comment type="subcellular location">
    <subcellularLocation>
        <location evidence="1">Secreted</location>
    </subcellularLocation>
</comment>
<evidence type="ECO:0000313" key="6">
    <source>
        <dbReference type="EnsemblMetazoa" id="ASTEI00739-PA"/>
    </source>
</evidence>
<accession>A0A182XX03</accession>
<evidence type="ECO:0000256" key="1">
    <source>
        <dbReference type="ARBA" id="ARBA00004613"/>
    </source>
</evidence>
<sequence length="224" mass="25321">MHLRLLAILCGACCLLTASALKHHILTKSWDEAQSDCLEYLRIESSAASTSYLSHQYGDDQATKELMFCILLNLRVFEATQNVPRVELMRQFFTPDEGDTLHVNRTNECLRRVHIPLKENSSCGYKPYLSAIESANGLFRCFYHYYGNLNRNAVALPPTGLERQQIRQECAKIVGIPEGLLRCALQLKDHPVYSSFSRCVMLRSGTTGMELDDNSINSLKVISE</sequence>
<protein>
    <submittedName>
        <fullName evidence="6">Uncharacterized protein</fullName>
    </submittedName>
</protein>
<proteinExistence type="inferred from homology"/>
<dbReference type="SUPFAM" id="SSF47565">
    <property type="entry name" value="Insect pheromone/odorant-binding proteins"/>
    <property type="match status" value="1"/>
</dbReference>
<dbReference type="Proteomes" id="UP000076408">
    <property type="component" value="Unassembled WGS sequence"/>
</dbReference>
<dbReference type="STRING" id="30069.A0A182XX03"/>
<evidence type="ECO:0000256" key="4">
    <source>
        <dbReference type="ARBA" id="ARBA00022729"/>
    </source>
</evidence>
<reference evidence="6" key="2">
    <citation type="submission" date="2020-05" db="UniProtKB">
        <authorList>
            <consortium name="EnsemblMetazoa"/>
        </authorList>
    </citation>
    <scope>IDENTIFICATION</scope>
    <source>
        <strain evidence="6">Indian</strain>
    </source>
</reference>
<evidence type="ECO:0000256" key="5">
    <source>
        <dbReference type="ARBA" id="ARBA00023157"/>
    </source>
</evidence>
<organism evidence="6 7">
    <name type="scientific">Anopheles stephensi</name>
    <name type="common">Indo-Pakistan malaria mosquito</name>
    <dbReference type="NCBI Taxonomy" id="30069"/>
    <lineage>
        <taxon>Eukaryota</taxon>
        <taxon>Metazoa</taxon>
        <taxon>Ecdysozoa</taxon>
        <taxon>Arthropoda</taxon>
        <taxon>Hexapoda</taxon>
        <taxon>Insecta</taxon>
        <taxon>Pterygota</taxon>
        <taxon>Neoptera</taxon>
        <taxon>Endopterygota</taxon>
        <taxon>Diptera</taxon>
        <taxon>Nematocera</taxon>
        <taxon>Culicoidea</taxon>
        <taxon>Culicidae</taxon>
        <taxon>Anophelinae</taxon>
        <taxon>Anopheles</taxon>
    </lineage>
</organism>